<dbReference type="AlphaFoldDB" id="U2F3U2"/>
<comment type="caution">
    <text evidence="1">The sequence shown here is derived from an EMBL/GenBank/DDBJ whole genome shotgun (WGS) entry which is preliminary data.</text>
</comment>
<name>U2F3U2_9BACT</name>
<reference evidence="1 2" key="1">
    <citation type="journal article" date="2013" name="BMC Genomics">
        <title>Comparative genomics of Campylobacter concisus isolates reveals genetic diversity and provides insights into disease association.</title>
        <authorList>
            <person name="Deshpande N.P."/>
            <person name="Kaakoush N.O."/>
            <person name="Wilkins M.R."/>
            <person name="Mitchell H.M."/>
        </authorList>
    </citation>
    <scope>NUCLEOTIDE SEQUENCE [LARGE SCALE GENOMIC DNA]</scope>
    <source>
        <strain evidence="1 2">UNSWCS</strain>
    </source>
</reference>
<evidence type="ECO:0000313" key="1">
    <source>
        <dbReference type="EMBL" id="ERJ24897.1"/>
    </source>
</evidence>
<organism evidence="1 2">
    <name type="scientific">Campylobacter concisus UNSWCS</name>
    <dbReference type="NCBI Taxonomy" id="1242968"/>
    <lineage>
        <taxon>Bacteria</taxon>
        <taxon>Pseudomonadati</taxon>
        <taxon>Campylobacterota</taxon>
        <taxon>Epsilonproteobacteria</taxon>
        <taxon>Campylobacterales</taxon>
        <taxon>Campylobacteraceae</taxon>
        <taxon>Campylobacter</taxon>
    </lineage>
</organism>
<dbReference type="EMBL" id="ANNG01000082">
    <property type="protein sequence ID" value="ERJ24897.1"/>
    <property type="molecule type" value="Genomic_DNA"/>
</dbReference>
<protein>
    <submittedName>
        <fullName evidence="1">Uncharacterized protein</fullName>
    </submittedName>
</protein>
<accession>U2F3U2</accession>
<sequence length="38" mass="4404">MPNVEVTLNLLLENHQLKMRLDKIKGFAELIQELQQGV</sequence>
<evidence type="ECO:0000313" key="2">
    <source>
        <dbReference type="Proteomes" id="UP000016620"/>
    </source>
</evidence>
<dbReference type="Proteomes" id="UP000016620">
    <property type="component" value="Unassembled WGS sequence"/>
</dbReference>
<dbReference type="PATRIC" id="fig|1242968.3.peg.2094"/>
<proteinExistence type="predicted"/>
<gene>
    <name evidence="1" type="ORF">UNSWCS_1297</name>
</gene>